<dbReference type="GO" id="GO:0016887">
    <property type="term" value="F:ATP hydrolysis activity"/>
    <property type="evidence" value="ECO:0007669"/>
    <property type="project" value="InterPro"/>
</dbReference>
<feature type="domain" description="AAA+ ATPase" evidence="11">
    <location>
        <begin position="845"/>
        <end position="983"/>
    </location>
</feature>
<dbReference type="SMART" id="SM00382">
    <property type="entry name" value="AAA"/>
    <property type="match status" value="2"/>
</dbReference>
<gene>
    <name evidence="12" type="primary">pex6</name>
</gene>
<dbReference type="CDD" id="cd19527">
    <property type="entry name" value="RecA-like_PEX6_r2"/>
    <property type="match status" value="1"/>
</dbReference>
<dbReference type="Ensembl" id="ENSECRT00000022846.1">
    <property type="protein sequence ID" value="ENSECRP00000022372.1"/>
    <property type="gene ID" value="ENSECRG00000015128.1"/>
</dbReference>
<dbReference type="GO" id="GO:0005524">
    <property type="term" value="F:ATP binding"/>
    <property type="evidence" value="ECO:0007669"/>
    <property type="project" value="UniProtKB-KW"/>
</dbReference>
<feature type="domain" description="AAA+ ATPase" evidence="11">
    <location>
        <begin position="572"/>
        <end position="707"/>
    </location>
</feature>
<dbReference type="InterPro" id="IPR047533">
    <property type="entry name" value="RecA-like_PEX6_r2"/>
</dbReference>
<dbReference type="AlphaFoldDB" id="A0A8C4STB2"/>
<dbReference type="Gene3D" id="1.10.8.60">
    <property type="match status" value="2"/>
</dbReference>
<protein>
    <recommendedName>
        <fullName evidence="8">Peroxisomal ATPase PEX6</fullName>
    </recommendedName>
    <alternativeName>
        <fullName evidence="9">Peroxin-6</fullName>
    </alternativeName>
</protein>
<evidence type="ECO:0000259" key="11">
    <source>
        <dbReference type="SMART" id="SM00382"/>
    </source>
</evidence>
<keyword evidence="13" id="KW-1185">Reference proteome</keyword>
<dbReference type="InterPro" id="IPR003959">
    <property type="entry name" value="ATPase_AAA_core"/>
</dbReference>
<dbReference type="Pfam" id="PF00004">
    <property type="entry name" value="AAA"/>
    <property type="match status" value="2"/>
</dbReference>
<sequence length="1089" mass="120179">MAAQGELQVLEPFPSQHHPLNVLLLQSQARQILACSGDTTCVVLSARSRQAADRRVLFLCAHLSSEEDLPDSQVQLHGDTLLKVYTSRLFYRHYGFQSRERVEVRLVQPLALSKVVLGARSRQCLKWASSEKFANGLLILASCQKQSLLARQGDVLAVPYHPLFGEDVAQVHHHLLDLVVLESVPVQQGVITVKTSVVVADFREVSVGAANHDGQHHGQRLLQSLYVSDFAHYVNSLASGGSLLDSRRHLNWSFSSFLQALECRFEVRVADVDSLLVLGKIKPKDQRETPKDPDACLFVSKSSLLKLGLFNNEWVTVSMLSEKVKMSSKSERLRDLERSDDKGECEEAGRSRSGHLALLVVAEFTDLPDSVGLVSPSLWFNLSKGAPVPITNKVVKIKRCYEHQLHTAKQEKESRSCTSAPSVAKELYVEIITSPTYSTTAIFDNILYEYFRTPRLVQQGDVLRVNTEGQAEYLEGLTTGFMRWPVLYFKVKKVHGHNEDVRPNSWGYLADTTHTSLYLIGTASSYVPCSFMGSEPTFWNNLSPPGLTHSIEQLISTIQPYTAEGSTASLDRPCTVLLKGHCGSGKTTAVKAACSRLNLHLLKIDCVTLSAETTAASVVKLQSAFNQADLHKPCVILLRNLQLLGRHRDGRSEDSRVTSVLKQLLTDSPKQNSFPVVVVGTVSKPEELFPDVIMSFVHDVAIESPSEEQRKATLMSLTAGMPLGKDVSLCKIAKQTAGFFLGDLCALLAYSSKTAYKRVFSACFPCGTSLEEEQMLCDSGITIIAEDFLKSLEQLNKVHSKAIGAPKIPAVKWHDIGGLHSVKKDILDTVQLPVDHPELVSLGLRRSGLLLYGPPGTGKTLLAKAVATECAMTFLSVKGPELINMYVGQSEENIRDVFAKARAASPCIIFFDELDSLAPNRGRSGDSGGVMDRVVSQLLAELDGLHSSADVFVIGATNRPDLLDQSLLRPGRFDKLLYVGINEDKESQLQVLKAISSRFKMDPSVCLHDVIERCPPQLTGADLYALCSDAMMSALKQKIKRIEEGLETEESDLVLRREDFQNALEKLQPSVSEQELLKYKLIQQKFTAN</sequence>
<comment type="catalytic activity">
    <reaction evidence="10">
        <text>ATP + H2O = ADP + phosphate + H(+)</text>
        <dbReference type="Rhea" id="RHEA:13065"/>
        <dbReference type="ChEBI" id="CHEBI:15377"/>
        <dbReference type="ChEBI" id="CHEBI:15378"/>
        <dbReference type="ChEBI" id="CHEBI:30616"/>
        <dbReference type="ChEBI" id="CHEBI:43474"/>
        <dbReference type="ChEBI" id="CHEBI:456216"/>
    </reaction>
    <physiologicalReaction direction="left-to-right" evidence="10">
        <dbReference type="Rhea" id="RHEA:13066"/>
    </physiologicalReaction>
</comment>
<dbReference type="Pfam" id="PF25394">
    <property type="entry name" value="PEX6_vert_N"/>
    <property type="match status" value="1"/>
</dbReference>
<reference evidence="12" key="3">
    <citation type="submission" date="2025-09" db="UniProtKB">
        <authorList>
            <consortium name="Ensembl"/>
        </authorList>
    </citation>
    <scope>IDENTIFICATION</scope>
</reference>
<dbReference type="GeneTree" id="ENSGT00550000074953"/>
<dbReference type="InterPro" id="IPR027417">
    <property type="entry name" value="P-loop_NTPase"/>
</dbReference>
<keyword evidence="3" id="KW-0962">Peroxisome biogenesis</keyword>
<reference evidence="12" key="1">
    <citation type="submission" date="2021-06" db="EMBL/GenBank/DDBJ databases">
        <authorList>
            <consortium name="Wellcome Sanger Institute Data Sharing"/>
        </authorList>
    </citation>
    <scope>NUCLEOTIDE SEQUENCE [LARGE SCALE GENOMIC DNA]</scope>
</reference>
<evidence type="ECO:0000256" key="3">
    <source>
        <dbReference type="ARBA" id="ARBA00022593"/>
    </source>
</evidence>
<dbReference type="PANTHER" id="PTHR23077:SF9">
    <property type="entry name" value="PEROXISOMAL ATPASE PEX6"/>
    <property type="match status" value="1"/>
</dbReference>
<name>A0A8C4STB2_ERPCA</name>
<dbReference type="InterPro" id="IPR050168">
    <property type="entry name" value="AAA_ATPase_domain"/>
</dbReference>
<keyword evidence="6" id="KW-0067">ATP-binding</keyword>
<reference evidence="12" key="2">
    <citation type="submission" date="2025-08" db="UniProtKB">
        <authorList>
            <consortium name="Ensembl"/>
        </authorList>
    </citation>
    <scope>IDENTIFICATION</scope>
</reference>
<evidence type="ECO:0000313" key="12">
    <source>
        <dbReference type="Ensembl" id="ENSECRP00000022372.1"/>
    </source>
</evidence>
<evidence type="ECO:0000256" key="4">
    <source>
        <dbReference type="ARBA" id="ARBA00022741"/>
    </source>
</evidence>
<comment type="similarity">
    <text evidence="2">Belongs to the AAA ATPase family.</text>
</comment>
<dbReference type="SUPFAM" id="SSF52540">
    <property type="entry name" value="P-loop containing nucleoside triphosphate hydrolases"/>
    <property type="match status" value="2"/>
</dbReference>
<dbReference type="InterPro" id="IPR003960">
    <property type="entry name" value="ATPase_AAA_CS"/>
</dbReference>
<keyword evidence="5" id="KW-0378">Hydrolase</keyword>
<dbReference type="Pfam" id="PF25395">
    <property type="entry name" value="DPBB_PEX6"/>
    <property type="match status" value="1"/>
</dbReference>
<dbReference type="FunFam" id="3.40.50.300:FF:000109">
    <property type="entry name" value="Peroxisomal biogenesis factor 6"/>
    <property type="match status" value="1"/>
</dbReference>
<evidence type="ECO:0000256" key="9">
    <source>
        <dbReference type="ARBA" id="ARBA00034920"/>
    </source>
</evidence>
<evidence type="ECO:0000313" key="13">
    <source>
        <dbReference type="Proteomes" id="UP000694620"/>
    </source>
</evidence>
<dbReference type="InterPro" id="IPR057604">
    <property type="entry name" value="DPBB_PEX6"/>
</dbReference>
<dbReference type="GO" id="GO:0016558">
    <property type="term" value="P:protein import into peroxisome matrix"/>
    <property type="evidence" value="ECO:0007669"/>
    <property type="project" value="TreeGrafter"/>
</dbReference>
<dbReference type="InterPro" id="IPR057605">
    <property type="entry name" value="PEX6_N"/>
</dbReference>
<evidence type="ECO:0000256" key="7">
    <source>
        <dbReference type="ARBA" id="ARBA00023136"/>
    </source>
</evidence>
<keyword evidence="4" id="KW-0547">Nucleotide-binding</keyword>
<keyword evidence="7" id="KW-0472">Membrane</keyword>
<proteinExistence type="inferred from homology"/>
<evidence type="ECO:0000256" key="5">
    <source>
        <dbReference type="ARBA" id="ARBA00022801"/>
    </source>
</evidence>
<dbReference type="GO" id="GO:0005829">
    <property type="term" value="C:cytosol"/>
    <property type="evidence" value="ECO:0007669"/>
    <property type="project" value="TreeGrafter"/>
</dbReference>
<comment type="subcellular location">
    <subcellularLocation>
        <location evidence="1">Membrane</location>
    </subcellularLocation>
</comment>
<dbReference type="FunFam" id="3.40.50.300:FF:000988">
    <property type="entry name" value="peroxisome biogenesis factor 6"/>
    <property type="match status" value="1"/>
</dbReference>
<dbReference type="Proteomes" id="UP000694620">
    <property type="component" value="Chromosome 15"/>
</dbReference>
<evidence type="ECO:0000256" key="1">
    <source>
        <dbReference type="ARBA" id="ARBA00004370"/>
    </source>
</evidence>
<evidence type="ECO:0000256" key="2">
    <source>
        <dbReference type="ARBA" id="ARBA00006914"/>
    </source>
</evidence>
<evidence type="ECO:0000256" key="6">
    <source>
        <dbReference type="ARBA" id="ARBA00022840"/>
    </source>
</evidence>
<dbReference type="PROSITE" id="PS00674">
    <property type="entry name" value="AAA"/>
    <property type="match status" value="1"/>
</dbReference>
<evidence type="ECO:0000256" key="8">
    <source>
        <dbReference type="ARBA" id="ARBA00034811"/>
    </source>
</evidence>
<dbReference type="PANTHER" id="PTHR23077">
    <property type="entry name" value="AAA-FAMILY ATPASE"/>
    <property type="match status" value="1"/>
</dbReference>
<evidence type="ECO:0000256" key="10">
    <source>
        <dbReference type="ARBA" id="ARBA00048778"/>
    </source>
</evidence>
<dbReference type="CDD" id="cd19481">
    <property type="entry name" value="RecA-like_protease"/>
    <property type="match status" value="1"/>
</dbReference>
<accession>A0A8C4STB2</accession>
<organism evidence="12 13">
    <name type="scientific">Erpetoichthys calabaricus</name>
    <name type="common">Rope fish</name>
    <name type="synonym">Calamoichthys calabaricus</name>
    <dbReference type="NCBI Taxonomy" id="27687"/>
    <lineage>
        <taxon>Eukaryota</taxon>
        <taxon>Metazoa</taxon>
        <taxon>Chordata</taxon>
        <taxon>Craniata</taxon>
        <taxon>Vertebrata</taxon>
        <taxon>Euteleostomi</taxon>
        <taxon>Actinopterygii</taxon>
        <taxon>Polypteriformes</taxon>
        <taxon>Polypteridae</taxon>
        <taxon>Erpetoichthys</taxon>
    </lineage>
</organism>
<dbReference type="Gene3D" id="3.40.50.300">
    <property type="entry name" value="P-loop containing nucleotide triphosphate hydrolases"/>
    <property type="match status" value="2"/>
</dbReference>
<dbReference type="GO" id="GO:0005778">
    <property type="term" value="C:peroxisomal membrane"/>
    <property type="evidence" value="ECO:0007669"/>
    <property type="project" value="TreeGrafter"/>
</dbReference>
<dbReference type="InterPro" id="IPR003593">
    <property type="entry name" value="AAA+_ATPase"/>
</dbReference>
<dbReference type="FunFam" id="1.10.8.60:FF:000039">
    <property type="entry name" value="peroxisome biogenesis factor 6"/>
    <property type="match status" value="1"/>
</dbReference>